<dbReference type="AlphaFoldDB" id="A0A5A5RMF4"/>
<dbReference type="RefSeq" id="WP_149986002.1">
    <property type="nucleotide sequence ID" value="NZ_BHVP01000014.1"/>
</dbReference>
<reference evidence="1 2" key="1">
    <citation type="submission" date="2018-09" db="EMBL/GenBank/DDBJ databases">
        <title>Evolutionary history of phycoerythrin pigmentation in the water bloom-forming cyanobacterium Microcystis aeruginosa.</title>
        <authorList>
            <person name="Tanabe Y."/>
            <person name="Tanabe Y."/>
            <person name="Yamaguchi H."/>
        </authorList>
    </citation>
    <scope>NUCLEOTIDE SEQUENCE [LARGE SCALE GENOMIC DNA]</scope>
    <source>
        <strain evidence="1 2">NIES-2520</strain>
    </source>
</reference>
<proteinExistence type="predicted"/>
<evidence type="ECO:0000313" key="2">
    <source>
        <dbReference type="Proteomes" id="UP000324917"/>
    </source>
</evidence>
<dbReference type="EMBL" id="BHVP01000014">
    <property type="protein sequence ID" value="GCA74327.1"/>
    <property type="molecule type" value="Genomic_DNA"/>
</dbReference>
<organism evidence="1 2">
    <name type="scientific">Microcystis aeruginosa NIES-2520</name>
    <dbReference type="NCBI Taxonomy" id="2303982"/>
    <lineage>
        <taxon>Bacteria</taxon>
        <taxon>Bacillati</taxon>
        <taxon>Cyanobacteriota</taxon>
        <taxon>Cyanophyceae</taxon>
        <taxon>Oscillatoriophycideae</taxon>
        <taxon>Chroococcales</taxon>
        <taxon>Microcystaceae</taxon>
        <taxon>Microcystis</taxon>
    </lineage>
</organism>
<comment type="caution">
    <text evidence="1">The sequence shown here is derived from an EMBL/GenBank/DDBJ whole genome shotgun (WGS) entry which is preliminary data.</text>
</comment>
<evidence type="ECO:0000313" key="1">
    <source>
        <dbReference type="EMBL" id="GCA74327.1"/>
    </source>
</evidence>
<protein>
    <submittedName>
        <fullName evidence="1">Uncharacterized protein</fullName>
    </submittedName>
</protein>
<accession>A0A5A5RMF4</accession>
<gene>
    <name evidence="1" type="ORF">MiTe_01152</name>
</gene>
<sequence length="243" mass="25569">MPNYTLDLAIDSDSLKILKAAQLKITIAKPVGGSSPNVTWLVFDPFQGNKVEWEEQYSIYASPNQVIQNGAVITRLSETDFPANDAAYYSFDSTATFQGPFTGSGAPPSGSYKVVNNMPNTQYPALTFGLQQKASINGSGINPSPLNAAVVPAALNATFTPLTTVYVWLQASYTSGTVITQVNGNATIVTFGGSVTEKSLVYNPATGTFIPSSGGNVTALASFAALASFDDPDVKILKQAGVY</sequence>
<name>A0A5A5RMF4_MICAE</name>
<dbReference type="Proteomes" id="UP000324917">
    <property type="component" value="Unassembled WGS sequence"/>
</dbReference>